<organism evidence="1">
    <name type="scientific">Pithovirus LCPAC304</name>
    <dbReference type="NCBI Taxonomy" id="2506594"/>
    <lineage>
        <taxon>Viruses</taxon>
        <taxon>Pithoviruses</taxon>
    </lineage>
</organism>
<protein>
    <submittedName>
        <fullName evidence="1">Uncharacterized protein</fullName>
    </submittedName>
</protein>
<accession>A0A481Z7P5</accession>
<evidence type="ECO:0000313" key="1">
    <source>
        <dbReference type="EMBL" id="QBK91894.1"/>
    </source>
</evidence>
<proteinExistence type="predicted"/>
<name>A0A481Z7P5_9VIRU</name>
<reference evidence="1" key="1">
    <citation type="journal article" date="2019" name="MBio">
        <title>Virus Genomes from Deep Sea Sediments Expand the Ocean Megavirome and Support Independent Origins of Viral Gigantism.</title>
        <authorList>
            <person name="Backstrom D."/>
            <person name="Yutin N."/>
            <person name="Jorgensen S.L."/>
            <person name="Dharamshi J."/>
            <person name="Homa F."/>
            <person name="Zaremba-Niedwiedzka K."/>
            <person name="Spang A."/>
            <person name="Wolf Y.I."/>
            <person name="Koonin E.V."/>
            <person name="Ettema T.J."/>
        </authorList>
    </citation>
    <scope>NUCLEOTIDE SEQUENCE</scope>
</reference>
<dbReference type="EMBL" id="MK500566">
    <property type="protein sequence ID" value="QBK91894.1"/>
    <property type="molecule type" value="Genomic_DNA"/>
</dbReference>
<gene>
    <name evidence="1" type="ORF">LCPAC304_02350</name>
</gene>
<sequence length="92" mass="10761">MGYDVEKCANEECDELLHLCHGDFMECPNEECGRMYCYAPCGEKIVLEEEGRCMYCTRNSETRKFTLLEQVEFLKGKCDLTEKTLLEQMRAQ</sequence>